<dbReference type="EMBL" id="LK028583">
    <property type="protein sequence ID" value="CDS21192.1"/>
    <property type="molecule type" value="Genomic_DNA"/>
</dbReference>
<dbReference type="InterPro" id="IPR036612">
    <property type="entry name" value="KH_dom_type_1_sf"/>
</dbReference>
<evidence type="ECO:0000256" key="2">
    <source>
        <dbReference type="PROSITE-ProRule" id="PRU00117"/>
    </source>
</evidence>
<organism evidence="5">
    <name type="scientific">Echinococcus granulosus</name>
    <name type="common">Hydatid tapeworm</name>
    <dbReference type="NCBI Taxonomy" id="6210"/>
    <lineage>
        <taxon>Eukaryota</taxon>
        <taxon>Metazoa</taxon>
        <taxon>Spiralia</taxon>
        <taxon>Lophotrochozoa</taxon>
        <taxon>Platyhelminthes</taxon>
        <taxon>Cestoda</taxon>
        <taxon>Eucestoda</taxon>
        <taxon>Cyclophyllidea</taxon>
        <taxon>Taeniidae</taxon>
        <taxon>Echinococcus</taxon>
        <taxon>Echinococcus granulosus group</taxon>
    </lineage>
</organism>
<dbReference type="InterPro" id="IPR004087">
    <property type="entry name" value="KH_dom"/>
</dbReference>
<name>A0A068WN46_ECHGR</name>
<keyword evidence="2" id="KW-0694">RNA-binding</keyword>
<dbReference type="PROSITE" id="PS50084">
    <property type="entry name" value="KH_TYPE_1"/>
    <property type="match status" value="2"/>
</dbReference>
<feature type="compositionally biased region" description="Pro residues" evidence="3">
    <location>
        <begin position="219"/>
        <end position="228"/>
    </location>
</feature>
<accession>A0A068WN46</accession>
<dbReference type="CDD" id="cd22432">
    <property type="entry name" value="KH-I_HNRNPK_rpt1"/>
    <property type="match status" value="1"/>
</dbReference>
<dbReference type="PANTHER" id="PTHR10288">
    <property type="entry name" value="KH DOMAIN CONTAINING RNA BINDING PROTEIN"/>
    <property type="match status" value="1"/>
</dbReference>
<dbReference type="GO" id="GO:1990904">
    <property type="term" value="C:ribonucleoprotein complex"/>
    <property type="evidence" value="ECO:0007669"/>
    <property type="project" value="UniProtKB-KW"/>
</dbReference>
<evidence type="ECO:0000256" key="1">
    <source>
        <dbReference type="ARBA" id="ARBA00022737"/>
    </source>
</evidence>
<evidence type="ECO:0000313" key="5">
    <source>
        <dbReference type="EMBL" id="CDS21192.1"/>
    </source>
</evidence>
<dbReference type="GO" id="GO:0003723">
    <property type="term" value="F:RNA binding"/>
    <property type="evidence" value="ECO:0007669"/>
    <property type="project" value="UniProtKB-UniRule"/>
</dbReference>
<feature type="domain" description="K Homology" evidence="4">
    <location>
        <begin position="118"/>
        <end position="190"/>
    </location>
</feature>
<dbReference type="AlphaFoldDB" id="A0A068WN46"/>
<sequence>MKRGNGFVDDGPPSKYRRSDDPSKLLRVLIPSRAAGPIIGKGGETIKDLRAQYSVRLHIPDSRGPERVFNMEGDRPNICGCLRELTDVLMDVLSAKNADQRLLEGRKDDEGNDLDPAKLLDLRILIHHSQVGSVIGKSGDKIKELREKHRMQIIKIYQEFAPRSTDRVLQLIGEPQNVFACVEDIMETLESAPPRGHRSDYDANNFDADSMPAYDRYMGPPPPPPPPYGYDGPYSGGGPPPPPPPPYGVYDDRPYYDRGYSRRGPPPPSSGYRR</sequence>
<keyword evidence="1" id="KW-0677">Repeat</keyword>
<dbReference type="WBParaSite" id="EgrG_000156500">
    <property type="protein sequence ID" value="EgrG_000156500"/>
    <property type="gene ID" value="EgrG_000156500"/>
</dbReference>
<dbReference type="Proteomes" id="UP000492820">
    <property type="component" value="Unassembled WGS sequence"/>
</dbReference>
<dbReference type="OrthoDB" id="442947at2759"/>
<reference evidence="5 6" key="1">
    <citation type="journal article" date="2013" name="Nature">
        <title>The genomes of four tapeworm species reveal adaptations to parasitism.</title>
        <authorList>
            <person name="Tsai I.J."/>
            <person name="Zarowiecki M."/>
            <person name="Holroyd N."/>
            <person name="Garciarrubio A."/>
            <person name="Sanchez-Flores A."/>
            <person name="Brooks K.L."/>
            <person name="Tracey A."/>
            <person name="Bobes R.J."/>
            <person name="Fragoso G."/>
            <person name="Sciutto E."/>
            <person name="Aslett M."/>
            <person name="Beasley H."/>
            <person name="Bennett H.M."/>
            <person name="Cai J."/>
            <person name="Camicia F."/>
            <person name="Clark R."/>
            <person name="Cucher M."/>
            <person name="De Silva N."/>
            <person name="Day T.A."/>
            <person name="Deplazes P."/>
            <person name="Estrada K."/>
            <person name="Fernandez C."/>
            <person name="Holland P.W."/>
            <person name="Hou J."/>
            <person name="Hu S."/>
            <person name="Huckvale T."/>
            <person name="Hung S.S."/>
            <person name="Kamenetzky L."/>
            <person name="Keane J.A."/>
            <person name="Kiss F."/>
            <person name="Koziol U."/>
            <person name="Lambert O."/>
            <person name="Liu K."/>
            <person name="Luo X."/>
            <person name="Luo Y."/>
            <person name="Macchiaroli N."/>
            <person name="Nichol S."/>
            <person name="Paps J."/>
            <person name="Parkinson J."/>
            <person name="Pouchkina-Stantcheva N."/>
            <person name="Riddiford N."/>
            <person name="Rosenzvit M."/>
            <person name="Salinas G."/>
            <person name="Wasmuth J.D."/>
            <person name="Zamanian M."/>
            <person name="Zheng Y."/>
            <person name="Cai X."/>
            <person name="Soberon X."/>
            <person name="Olson P.D."/>
            <person name="Laclette J.P."/>
            <person name="Brehm K."/>
            <person name="Berriman M."/>
            <person name="Garciarrubio A."/>
            <person name="Bobes R.J."/>
            <person name="Fragoso G."/>
            <person name="Sanchez-Flores A."/>
            <person name="Estrada K."/>
            <person name="Cevallos M.A."/>
            <person name="Morett E."/>
            <person name="Gonzalez V."/>
            <person name="Portillo T."/>
            <person name="Ochoa-Leyva A."/>
            <person name="Jose M.V."/>
            <person name="Sciutto E."/>
            <person name="Landa A."/>
            <person name="Jimenez L."/>
            <person name="Valdes V."/>
            <person name="Carrero J.C."/>
            <person name="Larralde C."/>
            <person name="Morales-Montor J."/>
            <person name="Limon-Lason J."/>
            <person name="Soberon X."/>
            <person name="Laclette J.P."/>
        </authorList>
    </citation>
    <scope>NUCLEOTIDE SEQUENCE [LARGE SCALE GENOMIC DNA]</scope>
</reference>
<reference evidence="7" key="3">
    <citation type="submission" date="2020-10" db="UniProtKB">
        <authorList>
            <consortium name="WormBaseParasite"/>
        </authorList>
    </citation>
    <scope>IDENTIFICATION</scope>
</reference>
<dbReference type="Gene3D" id="3.30.1370.10">
    <property type="entry name" value="K Homology domain, type 1"/>
    <property type="match status" value="2"/>
</dbReference>
<feature type="region of interest" description="Disordered" evidence="3">
    <location>
        <begin position="1"/>
        <end position="21"/>
    </location>
</feature>
<dbReference type="Pfam" id="PF00013">
    <property type="entry name" value="KH_1"/>
    <property type="match status" value="2"/>
</dbReference>
<feature type="domain" description="K Homology" evidence="4">
    <location>
        <begin position="22"/>
        <end position="90"/>
    </location>
</feature>
<protein>
    <submittedName>
        <fullName evidence="5 7">Heterogeneous nuclear ribonucleoprotein k</fullName>
    </submittedName>
</protein>
<feature type="compositionally biased region" description="Pro residues" evidence="3">
    <location>
        <begin position="238"/>
        <end position="247"/>
    </location>
</feature>
<evidence type="ECO:0000256" key="3">
    <source>
        <dbReference type="SAM" id="MobiDB-lite"/>
    </source>
</evidence>
<feature type="compositionally biased region" description="Pro residues" evidence="3">
    <location>
        <begin position="264"/>
        <end position="274"/>
    </location>
</feature>
<feature type="compositionally biased region" description="Basic and acidic residues" evidence="3">
    <location>
        <begin position="250"/>
        <end position="260"/>
    </location>
</feature>
<dbReference type="InterPro" id="IPR004088">
    <property type="entry name" value="KH_dom_type_1"/>
</dbReference>
<proteinExistence type="predicted"/>
<feature type="region of interest" description="Disordered" evidence="3">
    <location>
        <begin position="191"/>
        <end position="274"/>
    </location>
</feature>
<gene>
    <name evidence="5" type="ORF">EgrG_000156500</name>
</gene>
<dbReference type="CDD" id="cd22433">
    <property type="entry name" value="KH-I_HNRNPK_rpt2"/>
    <property type="match status" value="1"/>
</dbReference>
<evidence type="ECO:0000313" key="7">
    <source>
        <dbReference type="WBParaSite" id="EgrG_000156500"/>
    </source>
</evidence>
<evidence type="ECO:0000259" key="4">
    <source>
        <dbReference type="SMART" id="SM00322"/>
    </source>
</evidence>
<dbReference type="SUPFAM" id="SSF54791">
    <property type="entry name" value="Eukaryotic type KH-domain (KH-domain type I)"/>
    <property type="match status" value="2"/>
</dbReference>
<reference evidence="5" key="2">
    <citation type="submission" date="2014-06" db="EMBL/GenBank/DDBJ databases">
        <authorList>
            <person name="Aslett M."/>
        </authorList>
    </citation>
    <scope>NUCLEOTIDE SEQUENCE</scope>
</reference>
<keyword evidence="5" id="KW-0687">Ribonucleoprotein</keyword>
<evidence type="ECO:0000313" key="6">
    <source>
        <dbReference type="Proteomes" id="UP000492820"/>
    </source>
</evidence>
<dbReference type="SMART" id="SM00322">
    <property type="entry name" value="KH"/>
    <property type="match status" value="2"/>
</dbReference>